<evidence type="ECO:0000256" key="1">
    <source>
        <dbReference type="SAM" id="Phobius"/>
    </source>
</evidence>
<evidence type="ECO:0000313" key="3">
    <source>
        <dbReference type="Proteomes" id="UP000694548"/>
    </source>
</evidence>
<proteinExistence type="predicted"/>
<accession>A0A8C6QAF1</accession>
<reference evidence="2" key="1">
    <citation type="submission" date="2014-08" db="EMBL/GenBank/DDBJ databases">
        <authorList>
            <person name="Senf B."/>
            <person name="Petzold A."/>
            <person name="Downie B.R."/>
            <person name="Koch P."/>
            <person name="Platzer M."/>
        </authorList>
    </citation>
    <scope>NUCLEOTIDE SEQUENCE [LARGE SCALE GENOMIC DNA]</scope>
    <source>
        <strain evidence="2">GRZ</strain>
    </source>
</reference>
<sequence>LSLQLMDQPNNSLVFAASCLSTSAAISSDISFFTWLMALERTLLRDSLALLPNCLASLARFSRCSRVTLQKEKGGHFNLKQKTTRRKRTILHVRYYALLMLIIMIATTMLRVNSSLSPARTDVISSFTSSRLMMSSTRAELIFTFADWPFTGPVSPGSDTEAVSAGSSD</sequence>
<dbReference type="GeneTree" id="ENSGT00940000177220"/>
<keyword evidence="1" id="KW-0472">Membrane</keyword>
<dbReference type="AlphaFoldDB" id="A0A8C6QAF1"/>
<feature type="transmembrane region" description="Helical" evidence="1">
    <location>
        <begin position="12"/>
        <end position="38"/>
    </location>
</feature>
<feature type="transmembrane region" description="Helical" evidence="1">
    <location>
        <begin position="95"/>
        <end position="112"/>
    </location>
</feature>
<dbReference type="Ensembl" id="ENSNFUT00015056541.1">
    <property type="protein sequence ID" value="ENSNFUP00015054246.1"/>
    <property type="gene ID" value="ENSNFUG00015025183.1"/>
</dbReference>
<organism evidence="2 3">
    <name type="scientific">Nothobranchius furzeri</name>
    <name type="common">Turquoise killifish</name>
    <dbReference type="NCBI Taxonomy" id="105023"/>
    <lineage>
        <taxon>Eukaryota</taxon>
        <taxon>Metazoa</taxon>
        <taxon>Chordata</taxon>
        <taxon>Craniata</taxon>
        <taxon>Vertebrata</taxon>
        <taxon>Euteleostomi</taxon>
        <taxon>Actinopterygii</taxon>
        <taxon>Neopterygii</taxon>
        <taxon>Teleostei</taxon>
        <taxon>Neoteleostei</taxon>
        <taxon>Acanthomorphata</taxon>
        <taxon>Ovalentaria</taxon>
        <taxon>Atherinomorphae</taxon>
        <taxon>Cyprinodontiformes</taxon>
        <taxon>Nothobranchiidae</taxon>
        <taxon>Nothobranchius</taxon>
    </lineage>
</organism>
<keyword evidence="1" id="KW-1133">Transmembrane helix</keyword>
<dbReference type="Proteomes" id="UP000694548">
    <property type="component" value="Chromosome sgr02"/>
</dbReference>
<keyword evidence="3" id="KW-1185">Reference proteome</keyword>
<evidence type="ECO:0000313" key="2">
    <source>
        <dbReference type="Ensembl" id="ENSNFUP00015054246.1"/>
    </source>
</evidence>
<keyword evidence="1" id="KW-0812">Transmembrane</keyword>
<reference evidence="2" key="3">
    <citation type="submission" date="2025-09" db="UniProtKB">
        <authorList>
            <consortium name="Ensembl"/>
        </authorList>
    </citation>
    <scope>IDENTIFICATION</scope>
</reference>
<name>A0A8C6QAF1_NOTFU</name>
<reference evidence="2" key="2">
    <citation type="submission" date="2025-08" db="UniProtKB">
        <authorList>
            <consortium name="Ensembl"/>
        </authorList>
    </citation>
    <scope>IDENTIFICATION</scope>
</reference>
<protein>
    <submittedName>
        <fullName evidence="2">Uncharacterized protein</fullName>
    </submittedName>
</protein>